<comment type="caution">
    <text evidence="1">The sequence shown here is derived from an EMBL/GenBank/DDBJ whole genome shotgun (WGS) entry which is preliminary data.</text>
</comment>
<evidence type="ECO:0000313" key="2">
    <source>
        <dbReference type="EMBL" id="CAF5229362.1"/>
    </source>
</evidence>
<proteinExistence type="predicted"/>
<dbReference type="Proteomes" id="UP000663866">
    <property type="component" value="Unassembled WGS sequence"/>
</dbReference>
<dbReference type="AlphaFoldDB" id="A0A821AIS2"/>
<dbReference type="Proteomes" id="UP000676336">
    <property type="component" value="Unassembled WGS sequence"/>
</dbReference>
<name>A0A821AIS2_9BILA</name>
<feature type="non-terminal residue" evidence="1">
    <location>
        <position position="1"/>
    </location>
</feature>
<dbReference type="EMBL" id="CAJOBG010067086">
    <property type="protein sequence ID" value="CAF4578445.1"/>
    <property type="molecule type" value="Genomic_DNA"/>
</dbReference>
<accession>A0A821AIS2</accession>
<protein>
    <submittedName>
        <fullName evidence="1">Uncharacterized protein</fullName>
    </submittedName>
</protein>
<evidence type="ECO:0000313" key="3">
    <source>
        <dbReference type="Proteomes" id="UP000663866"/>
    </source>
</evidence>
<reference evidence="1" key="1">
    <citation type="submission" date="2021-02" db="EMBL/GenBank/DDBJ databases">
        <authorList>
            <person name="Nowell W R."/>
        </authorList>
    </citation>
    <scope>NUCLEOTIDE SEQUENCE</scope>
</reference>
<evidence type="ECO:0000313" key="1">
    <source>
        <dbReference type="EMBL" id="CAF4578445.1"/>
    </source>
</evidence>
<keyword evidence="3" id="KW-1185">Reference proteome</keyword>
<dbReference type="EMBL" id="CAJOBI010369822">
    <property type="protein sequence ID" value="CAF5229362.1"/>
    <property type="molecule type" value="Genomic_DNA"/>
</dbReference>
<gene>
    <name evidence="1" type="ORF">OVN521_LOCUS44337</name>
    <name evidence="2" type="ORF">SMN809_LOCUS86282</name>
</gene>
<sequence length="90" mass="10327">RISTNNGSTSTLRRHLILKHKLKDLILPNIKTKRSTLSMDRIRKQQLHNLSVDCIVRDSRTFNDFEKPGIKRLLQEFIPGKLSKSDASAS</sequence>
<organism evidence="1 3">
    <name type="scientific">Rotaria magnacalcarata</name>
    <dbReference type="NCBI Taxonomy" id="392030"/>
    <lineage>
        <taxon>Eukaryota</taxon>
        <taxon>Metazoa</taxon>
        <taxon>Spiralia</taxon>
        <taxon>Gnathifera</taxon>
        <taxon>Rotifera</taxon>
        <taxon>Eurotatoria</taxon>
        <taxon>Bdelloidea</taxon>
        <taxon>Philodinida</taxon>
        <taxon>Philodinidae</taxon>
        <taxon>Rotaria</taxon>
    </lineage>
</organism>